<dbReference type="RefSeq" id="WP_268003688.1">
    <property type="nucleotide sequence ID" value="NZ_CP104067.1"/>
</dbReference>
<evidence type="ECO:0000313" key="3">
    <source>
        <dbReference type="EMBL" id="WAH39790.1"/>
    </source>
</evidence>
<dbReference type="InterPro" id="IPR028098">
    <property type="entry name" value="Glyco_trans_4-like_N"/>
</dbReference>
<name>A0ABY6ZAM9_9BACL</name>
<sequence length="370" mass="40912">MKVLMVVTYLNVGGTETHVLSLARSLKKMGHTVGIASKGGPFEEKFKASGICVHRIPKYANIRGMTRTILNIIKVQGYQLIHAHDEESFYVVGMGQRLTRVPCVITVHGRYHSIPSLRRAAVSAKRIITVSPSVYRWVHHIGIKQKKLEVLANGIDTALFAPFENPKHRSLSKRTNRFVVAYVGRFEGQKANVAKKVIAASRLLAYDHPTFQVILHGVGPARPQLIRKANQANQRLGRQCIRFVPTKQLVQTTYHTADLVIGSGRVAMEAMASGKPVIGMGNAGYVGIIDRNNIHTAVDGNFGDHSAPFSSTPKLLARDIKRLLKSPPGYIGKLGTLSRRVVINRFSARKVGCSIEHIYANVIHSKQSYF</sequence>
<evidence type="ECO:0000313" key="4">
    <source>
        <dbReference type="Proteomes" id="UP001164761"/>
    </source>
</evidence>
<organism evidence="3 4">
    <name type="scientific">Alicyclobacillus fastidiosus</name>
    <dbReference type="NCBI Taxonomy" id="392011"/>
    <lineage>
        <taxon>Bacteria</taxon>
        <taxon>Bacillati</taxon>
        <taxon>Bacillota</taxon>
        <taxon>Bacilli</taxon>
        <taxon>Bacillales</taxon>
        <taxon>Alicyclobacillaceae</taxon>
        <taxon>Alicyclobacillus</taxon>
    </lineage>
</organism>
<dbReference type="Gene3D" id="3.40.50.2000">
    <property type="entry name" value="Glycogen Phosphorylase B"/>
    <property type="match status" value="2"/>
</dbReference>
<dbReference type="InterPro" id="IPR001296">
    <property type="entry name" value="Glyco_trans_1"/>
</dbReference>
<dbReference type="SUPFAM" id="SSF53756">
    <property type="entry name" value="UDP-Glycosyltransferase/glycogen phosphorylase"/>
    <property type="match status" value="1"/>
</dbReference>
<dbReference type="GO" id="GO:0016757">
    <property type="term" value="F:glycosyltransferase activity"/>
    <property type="evidence" value="ECO:0007669"/>
    <property type="project" value="UniProtKB-KW"/>
</dbReference>
<accession>A0ABY6ZAM9</accession>
<proteinExistence type="predicted"/>
<dbReference type="EC" id="2.4.-.-" evidence="3"/>
<dbReference type="InterPro" id="IPR050194">
    <property type="entry name" value="Glycosyltransferase_grp1"/>
</dbReference>
<dbReference type="Pfam" id="PF00534">
    <property type="entry name" value="Glycos_transf_1"/>
    <property type="match status" value="1"/>
</dbReference>
<feature type="domain" description="Glycosyltransferase subfamily 4-like N-terminal" evidence="2">
    <location>
        <begin position="12"/>
        <end position="158"/>
    </location>
</feature>
<dbReference type="Proteomes" id="UP001164761">
    <property type="component" value="Chromosome"/>
</dbReference>
<protein>
    <submittedName>
        <fullName evidence="3">Glycosyltransferase</fullName>
        <ecNumber evidence="3">2.4.-.-</ecNumber>
    </submittedName>
</protein>
<dbReference type="EMBL" id="CP104067">
    <property type="protein sequence ID" value="WAH39790.1"/>
    <property type="molecule type" value="Genomic_DNA"/>
</dbReference>
<dbReference type="Pfam" id="PF13439">
    <property type="entry name" value="Glyco_transf_4"/>
    <property type="match status" value="1"/>
</dbReference>
<dbReference type="PANTHER" id="PTHR45947:SF3">
    <property type="entry name" value="SULFOQUINOVOSYL TRANSFERASE SQD2"/>
    <property type="match status" value="1"/>
</dbReference>
<keyword evidence="3" id="KW-0808">Transferase</keyword>
<feature type="domain" description="Glycosyl transferase family 1" evidence="1">
    <location>
        <begin position="167"/>
        <end position="299"/>
    </location>
</feature>
<reference evidence="3" key="1">
    <citation type="submission" date="2022-08" db="EMBL/GenBank/DDBJ databases">
        <title>Alicyclobacillus fastidiosus DSM 17978, complete genome.</title>
        <authorList>
            <person name="Wang Q."/>
            <person name="Cai R."/>
            <person name="Wang Z."/>
        </authorList>
    </citation>
    <scope>NUCLEOTIDE SEQUENCE</scope>
    <source>
        <strain evidence="3">DSM 17978</strain>
    </source>
</reference>
<evidence type="ECO:0000259" key="2">
    <source>
        <dbReference type="Pfam" id="PF13439"/>
    </source>
</evidence>
<evidence type="ECO:0000259" key="1">
    <source>
        <dbReference type="Pfam" id="PF00534"/>
    </source>
</evidence>
<keyword evidence="4" id="KW-1185">Reference proteome</keyword>
<dbReference type="PANTHER" id="PTHR45947">
    <property type="entry name" value="SULFOQUINOVOSYL TRANSFERASE SQD2"/>
    <property type="match status" value="1"/>
</dbReference>
<gene>
    <name evidence="3" type="ORF">NZD89_15410</name>
</gene>
<keyword evidence="3" id="KW-0328">Glycosyltransferase</keyword>